<evidence type="ECO:0008006" key="2">
    <source>
        <dbReference type="Google" id="ProtNLM"/>
    </source>
</evidence>
<reference evidence="1" key="1">
    <citation type="journal article" date="2014" name="J. Antimicrob. Chemother.">
        <title>Effects of selective digestive decontamination (SDD) on the gut resistome.</title>
        <authorList>
            <person name="Buelow E."/>
            <person name="Gonzalez T.B."/>
            <person name="Versluis D."/>
            <person name="Oostdijk E.A."/>
            <person name="Ogilvie L.A."/>
            <person name="van Mourik M.S."/>
            <person name="Oosterink E."/>
            <person name="van Passel M.W."/>
            <person name="Smidt H."/>
            <person name="D'Andrea M.M."/>
            <person name="de Been M."/>
            <person name="Jones B.V."/>
            <person name="Willems R.J."/>
            <person name="Bonten M.J."/>
            <person name="van Schaik W."/>
        </authorList>
    </citation>
    <scope>NUCLEOTIDE SEQUENCE</scope>
</reference>
<dbReference type="EMBL" id="KF176932">
    <property type="protein sequence ID" value="AGW28813.1"/>
    <property type="molecule type" value="Genomic_DNA"/>
</dbReference>
<dbReference type="AlphaFoldDB" id="U3NBF0"/>
<organism evidence="1">
    <name type="scientific">uncultured bacterium EB5</name>
    <dbReference type="NCBI Taxonomy" id="1348858"/>
    <lineage>
        <taxon>Bacteria</taxon>
        <taxon>environmental samples</taxon>
    </lineage>
</organism>
<accession>U3NBF0</accession>
<evidence type="ECO:0000313" key="1">
    <source>
        <dbReference type="EMBL" id="AGW28813.1"/>
    </source>
</evidence>
<dbReference type="Gene3D" id="3.40.50.620">
    <property type="entry name" value="HUPs"/>
    <property type="match status" value="1"/>
</dbReference>
<protein>
    <recommendedName>
        <fullName evidence="2">Phosphoadenosine phosphosulfate reductase</fullName>
    </recommendedName>
</protein>
<proteinExistence type="predicted"/>
<name>U3NBF0_9BACT</name>
<sequence>MPPITVVEKMDRNGNRLTLETECLRSGTLPSIAYGFKRCSQKHKIGPQEKFCNHHPLCRAVWQAGNRVTRFIGYDAGERKRYEHSRKFNEADKKYENRYPLIEDWHWTRDDCIRAIQEAGLPLPGKSSCFFCPSMKREEIEALKRQHPDLYRRALAIEENAMPHLKTVKGLGRNYAWKERYGME</sequence>
<dbReference type="InterPro" id="IPR014729">
    <property type="entry name" value="Rossmann-like_a/b/a_fold"/>
</dbReference>